<evidence type="ECO:0000259" key="2">
    <source>
        <dbReference type="Pfam" id="PF04892"/>
    </source>
</evidence>
<feature type="domain" description="VanZ-like" evidence="2">
    <location>
        <begin position="56"/>
        <end position="135"/>
    </location>
</feature>
<evidence type="ECO:0000313" key="3">
    <source>
        <dbReference type="EMBL" id="MDN4162471.1"/>
    </source>
</evidence>
<organism evidence="3 4">
    <name type="scientific">Nocardioides abyssi</name>
    <dbReference type="NCBI Taxonomy" id="3058370"/>
    <lineage>
        <taxon>Bacteria</taxon>
        <taxon>Bacillati</taxon>
        <taxon>Actinomycetota</taxon>
        <taxon>Actinomycetes</taxon>
        <taxon>Propionibacteriales</taxon>
        <taxon>Nocardioidaceae</taxon>
        <taxon>Nocardioides</taxon>
    </lineage>
</organism>
<protein>
    <submittedName>
        <fullName evidence="3">VanZ family protein</fullName>
    </submittedName>
</protein>
<accession>A0ABT8EX75</accession>
<name>A0ABT8EX75_9ACTN</name>
<keyword evidence="1" id="KW-0812">Transmembrane</keyword>
<evidence type="ECO:0000313" key="4">
    <source>
        <dbReference type="Proteomes" id="UP001168537"/>
    </source>
</evidence>
<keyword evidence="4" id="KW-1185">Reference proteome</keyword>
<sequence>MTIPTARAARIALSGYLLFLAWGFFAPVPDAPSGLVAWMSSTGDALGLPAALTEGSRMEFVANVLIVAPVPVLAAWSEVPLVRAWSWRDWTSVMFVGSATVELVQAFLLPARSATYVDIVANTAGGLLGAAAVHVVERLSVRDGRAFDRPGGRWLR</sequence>
<reference evidence="3" key="1">
    <citation type="submission" date="2023-06" db="EMBL/GenBank/DDBJ databases">
        <title>Draft genome sequence of Nocardioides sp. SOB72.</title>
        <authorList>
            <person name="Zhang G."/>
        </authorList>
    </citation>
    <scope>NUCLEOTIDE SEQUENCE</scope>
    <source>
        <strain evidence="3">SOB72</strain>
    </source>
</reference>
<dbReference type="RefSeq" id="WP_300961637.1">
    <property type="nucleotide sequence ID" value="NZ_JAUHJR010000006.1"/>
</dbReference>
<dbReference type="Proteomes" id="UP001168537">
    <property type="component" value="Unassembled WGS sequence"/>
</dbReference>
<comment type="caution">
    <text evidence="3">The sequence shown here is derived from an EMBL/GenBank/DDBJ whole genome shotgun (WGS) entry which is preliminary data.</text>
</comment>
<gene>
    <name evidence="3" type="ORF">QWY29_13980</name>
</gene>
<feature type="transmembrane region" description="Helical" evidence="1">
    <location>
        <begin position="12"/>
        <end position="29"/>
    </location>
</feature>
<proteinExistence type="predicted"/>
<keyword evidence="1" id="KW-1133">Transmembrane helix</keyword>
<evidence type="ECO:0000256" key="1">
    <source>
        <dbReference type="SAM" id="Phobius"/>
    </source>
</evidence>
<dbReference type="InterPro" id="IPR006976">
    <property type="entry name" value="VanZ-like"/>
</dbReference>
<keyword evidence="1" id="KW-0472">Membrane</keyword>
<dbReference type="Pfam" id="PF04892">
    <property type="entry name" value="VanZ"/>
    <property type="match status" value="1"/>
</dbReference>
<dbReference type="EMBL" id="JAUHJR010000006">
    <property type="protein sequence ID" value="MDN4162471.1"/>
    <property type="molecule type" value="Genomic_DNA"/>
</dbReference>